<dbReference type="SUPFAM" id="SSF50800">
    <property type="entry name" value="PK beta-barrel domain-like"/>
    <property type="match status" value="1"/>
</dbReference>
<evidence type="ECO:0000256" key="1">
    <source>
        <dbReference type="SAM" id="Phobius"/>
    </source>
</evidence>
<feature type="domain" description="MOSC" evidence="2">
    <location>
        <begin position="192"/>
        <end position="349"/>
    </location>
</feature>
<evidence type="ECO:0000313" key="4">
    <source>
        <dbReference type="Proteomes" id="UP001219518"/>
    </source>
</evidence>
<keyword evidence="1" id="KW-1133">Transmembrane helix</keyword>
<dbReference type="GO" id="GO:0030170">
    <property type="term" value="F:pyridoxal phosphate binding"/>
    <property type="evidence" value="ECO:0007669"/>
    <property type="project" value="InterPro"/>
</dbReference>
<gene>
    <name evidence="3" type="ORF">KUF71_021051</name>
</gene>
<keyword evidence="1" id="KW-0472">Membrane</keyword>
<sequence>MPLLPESLSAAPGRALAVAAGAAVAVGLGVTAARRLVRDRPPPEDRWRRVGTLAELCVFPLKSGLPVSAESLFASQEGVCQGALRDRVFVAVNRNGRFVSGRSHPLLLQVAVKAVPKDGKSLDDVVFELSCSRVPTPLRVDPEDLANLRRRRITVQGTTVSAVDCGDAAAAWIRKAVVEVDKHGEATEEADLRLAFFPRTHTDRAPTKEAPKDTVGIYSDLTAYHLLTTSSLAALNAKLASPVTARHFRPNFVVDGPEAFDEDNWTWIRIGDKAMFRVIMPCGRCVFTTVDPETGVKAADCEPLRTLNTFRKPNEAQKKAMGGSSPMLGVRMGLYATGEVAVGDAVYVA</sequence>
<dbReference type="InterPro" id="IPR011037">
    <property type="entry name" value="Pyrv_Knase-like_insert_dom_sf"/>
</dbReference>
<dbReference type="PANTHER" id="PTHR14237:SF19">
    <property type="entry name" value="MITOCHONDRIAL AMIDOXIME REDUCING COMPONENT 1"/>
    <property type="match status" value="1"/>
</dbReference>
<comment type="caution">
    <text evidence="3">The sequence shown here is derived from an EMBL/GenBank/DDBJ whole genome shotgun (WGS) entry which is preliminary data.</text>
</comment>
<protein>
    <submittedName>
        <fullName evidence="3">Mitochondrial amidoxime-reducing component 1</fullName>
    </submittedName>
</protein>
<dbReference type="PANTHER" id="PTHR14237">
    <property type="entry name" value="MOLYBDOPTERIN COFACTOR SULFURASE MOSC"/>
    <property type="match status" value="1"/>
</dbReference>
<name>A0AAE1L9I1_9NEOP</name>
<keyword evidence="4" id="KW-1185">Reference proteome</keyword>
<keyword evidence="1" id="KW-0812">Transmembrane</keyword>
<dbReference type="GO" id="GO:0003824">
    <property type="term" value="F:catalytic activity"/>
    <property type="evidence" value="ECO:0007669"/>
    <property type="project" value="InterPro"/>
</dbReference>
<dbReference type="AlphaFoldDB" id="A0AAE1L9I1"/>
<dbReference type="EMBL" id="JAHWGI010000256">
    <property type="protein sequence ID" value="KAK3911270.1"/>
    <property type="molecule type" value="Genomic_DNA"/>
</dbReference>
<reference evidence="3" key="1">
    <citation type="submission" date="2021-07" db="EMBL/GenBank/DDBJ databases">
        <authorList>
            <person name="Catto M.A."/>
            <person name="Jacobson A."/>
            <person name="Kennedy G."/>
            <person name="Labadie P."/>
            <person name="Hunt B.G."/>
            <person name="Srinivasan R."/>
        </authorList>
    </citation>
    <scope>NUCLEOTIDE SEQUENCE</scope>
    <source>
        <strain evidence="3">PL_HMW_Pooled</strain>
        <tissue evidence="3">Head</tissue>
    </source>
</reference>
<organism evidence="3 4">
    <name type="scientific">Frankliniella fusca</name>
    <dbReference type="NCBI Taxonomy" id="407009"/>
    <lineage>
        <taxon>Eukaryota</taxon>
        <taxon>Metazoa</taxon>
        <taxon>Ecdysozoa</taxon>
        <taxon>Arthropoda</taxon>
        <taxon>Hexapoda</taxon>
        <taxon>Insecta</taxon>
        <taxon>Pterygota</taxon>
        <taxon>Neoptera</taxon>
        <taxon>Paraneoptera</taxon>
        <taxon>Thysanoptera</taxon>
        <taxon>Terebrantia</taxon>
        <taxon>Thripoidea</taxon>
        <taxon>Thripidae</taxon>
        <taxon>Frankliniella</taxon>
    </lineage>
</organism>
<feature type="transmembrane region" description="Helical" evidence="1">
    <location>
        <begin position="15"/>
        <end position="37"/>
    </location>
</feature>
<dbReference type="PROSITE" id="PS51340">
    <property type="entry name" value="MOSC"/>
    <property type="match status" value="1"/>
</dbReference>
<reference evidence="3" key="2">
    <citation type="journal article" date="2023" name="BMC Genomics">
        <title>Pest status, molecular evolution, and epigenetic factors derived from the genome assembly of Frankliniella fusca, a thysanopteran phytovirus vector.</title>
        <authorList>
            <person name="Catto M.A."/>
            <person name="Labadie P.E."/>
            <person name="Jacobson A.L."/>
            <person name="Kennedy G.G."/>
            <person name="Srinivasan R."/>
            <person name="Hunt B.G."/>
        </authorList>
    </citation>
    <scope>NUCLEOTIDE SEQUENCE</scope>
    <source>
        <strain evidence="3">PL_HMW_Pooled</strain>
    </source>
</reference>
<accession>A0AAE1L9I1</accession>
<dbReference type="GO" id="GO:0030151">
    <property type="term" value="F:molybdenum ion binding"/>
    <property type="evidence" value="ECO:0007669"/>
    <property type="project" value="InterPro"/>
</dbReference>
<dbReference type="InterPro" id="IPR005302">
    <property type="entry name" value="MoCF_Sase_C"/>
</dbReference>
<evidence type="ECO:0000259" key="2">
    <source>
        <dbReference type="PROSITE" id="PS51340"/>
    </source>
</evidence>
<dbReference type="Proteomes" id="UP001219518">
    <property type="component" value="Unassembled WGS sequence"/>
</dbReference>
<dbReference type="Pfam" id="PF03476">
    <property type="entry name" value="MOSC_N"/>
    <property type="match status" value="1"/>
</dbReference>
<dbReference type="Pfam" id="PF03473">
    <property type="entry name" value="MOSC"/>
    <property type="match status" value="1"/>
</dbReference>
<dbReference type="SUPFAM" id="SSF141673">
    <property type="entry name" value="MOSC N-terminal domain-like"/>
    <property type="match status" value="1"/>
</dbReference>
<dbReference type="InterPro" id="IPR005303">
    <property type="entry name" value="MOCOS_middle"/>
</dbReference>
<proteinExistence type="predicted"/>
<evidence type="ECO:0000313" key="3">
    <source>
        <dbReference type="EMBL" id="KAK3911270.1"/>
    </source>
</evidence>